<evidence type="ECO:0000256" key="1">
    <source>
        <dbReference type="ARBA" id="ARBA00008761"/>
    </source>
</evidence>
<dbReference type="InterPro" id="IPR001959">
    <property type="entry name" value="Transposase"/>
</dbReference>
<evidence type="ECO:0008006" key="11">
    <source>
        <dbReference type="Google" id="ProtNLM"/>
    </source>
</evidence>
<feature type="domain" description="Probable transposase IS891/IS1136/IS1341" evidence="7">
    <location>
        <begin position="36"/>
        <end position="148"/>
    </location>
</feature>
<comment type="caution">
    <text evidence="9">The sequence shown here is derived from an EMBL/GenBank/DDBJ whole genome shotgun (WGS) entry which is preliminary data.</text>
</comment>
<dbReference type="InterPro" id="IPR010095">
    <property type="entry name" value="Cas12f1-like_TNB"/>
</dbReference>
<dbReference type="Proteomes" id="UP000654345">
    <property type="component" value="Unassembled WGS sequence"/>
</dbReference>
<feature type="domain" description="Cas12f1-like TNB" evidence="8">
    <location>
        <begin position="161"/>
        <end position="228"/>
    </location>
</feature>
<evidence type="ECO:0000256" key="2">
    <source>
        <dbReference type="ARBA" id="ARBA00011044"/>
    </source>
</evidence>
<keyword evidence="5" id="KW-0233">DNA recombination</keyword>
<keyword evidence="4" id="KW-0238">DNA-binding</keyword>
<dbReference type="PANTHER" id="PTHR30405:SF25">
    <property type="entry name" value="RNA-GUIDED DNA ENDONUCLEASE INSQ-RELATED"/>
    <property type="match status" value="1"/>
</dbReference>
<dbReference type="NCBIfam" id="TIGR01766">
    <property type="entry name" value="IS200/IS605 family accessory protein TnpB-like domain"/>
    <property type="match status" value="1"/>
</dbReference>
<dbReference type="NCBIfam" id="NF040570">
    <property type="entry name" value="guided_TnpB"/>
    <property type="match status" value="1"/>
</dbReference>
<dbReference type="EMBL" id="BNJG01000004">
    <property type="protein sequence ID" value="GHO60285.1"/>
    <property type="molecule type" value="Genomic_DNA"/>
</dbReference>
<dbReference type="InterPro" id="IPR051399">
    <property type="entry name" value="RNA-guided_DNA_endo/Transpos"/>
</dbReference>
<comment type="similarity">
    <text evidence="2">In the N-terminal section; belongs to the transposase 2 family.</text>
</comment>
<keyword evidence="3" id="KW-0815">Transposition</keyword>
<reference evidence="9 10" key="1">
    <citation type="journal article" date="2021" name="Int. J. Syst. Evol. Microbiol.">
        <title>Reticulibacter mediterranei gen. nov., sp. nov., within the new family Reticulibacteraceae fam. nov., and Ktedonospora formicarum gen. nov., sp. nov., Ktedonobacter robiniae sp. nov., Dictyobacter formicarum sp. nov. and Dictyobacter arantiisoli sp. nov., belonging to the class Ktedonobacteria.</title>
        <authorList>
            <person name="Yabe S."/>
            <person name="Zheng Y."/>
            <person name="Wang C.M."/>
            <person name="Sakai Y."/>
            <person name="Abe K."/>
            <person name="Yokota A."/>
            <person name="Donadio S."/>
            <person name="Cavaletti L."/>
            <person name="Monciardini P."/>
        </authorList>
    </citation>
    <scope>NUCLEOTIDE SEQUENCE [LARGE SCALE GENOMIC DNA]</scope>
    <source>
        <strain evidence="9 10">SOSP1-30</strain>
    </source>
</reference>
<sequence>MNEPLDIRWSRPLPKDAPPSSVTISKDCANRYFISILVEDEIEHVPANEQAIGADLGLKSFVVLSTGEVVGNPRFFHKDEKKLGKAQRCHARKKKGSKNRDKARLKVARMHARIADRRRDFLQKLSTRLIRENQVVCVESLAVKNMVKHPTLSKAISDVGWSEFVSQLEYKANWYGRNLVKIDKWYPSSKRCFDCGHLLDSLALDVRQWDCPECGVHHDRDINAAKNIVAVGLTVLNACGESVRPGRALSRSGKTQRSRKP</sequence>
<evidence type="ECO:0000256" key="3">
    <source>
        <dbReference type="ARBA" id="ARBA00022578"/>
    </source>
</evidence>
<comment type="similarity">
    <text evidence="1">In the C-terminal section; belongs to the transposase 35 family.</text>
</comment>
<gene>
    <name evidence="9" type="ORF">KSB_87600</name>
</gene>
<evidence type="ECO:0000256" key="6">
    <source>
        <dbReference type="SAM" id="MobiDB-lite"/>
    </source>
</evidence>
<evidence type="ECO:0000313" key="9">
    <source>
        <dbReference type="EMBL" id="GHO60285.1"/>
    </source>
</evidence>
<proteinExistence type="inferred from homology"/>
<dbReference type="Pfam" id="PF01385">
    <property type="entry name" value="OrfB_IS605"/>
    <property type="match status" value="1"/>
</dbReference>
<evidence type="ECO:0000259" key="7">
    <source>
        <dbReference type="Pfam" id="PF01385"/>
    </source>
</evidence>
<accession>A0ABQ3V5X5</accession>
<organism evidence="9 10">
    <name type="scientific">Ktedonobacter robiniae</name>
    <dbReference type="NCBI Taxonomy" id="2778365"/>
    <lineage>
        <taxon>Bacteria</taxon>
        <taxon>Bacillati</taxon>
        <taxon>Chloroflexota</taxon>
        <taxon>Ktedonobacteria</taxon>
        <taxon>Ktedonobacterales</taxon>
        <taxon>Ktedonobacteraceae</taxon>
        <taxon>Ktedonobacter</taxon>
    </lineage>
</organism>
<evidence type="ECO:0000256" key="4">
    <source>
        <dbReference type="ARBA" id="ARBA00023125"/>
    </source>
</evidence>
<evidence type="ECO:0000313" key="10">
    <source>
        <dbReference type="Proteomes" id="UP000654345"/>
    </source>
</evidence>
<evidence type="ECO:0000259" key="8">
    <source>
        <dbReference type="Pfam" id="PF07282"/>
    </source>
</evidence>
<protein>
    <recommendedName>
        <fullName evidence="11">Transposase</fullName>
    </recommendedName>
</protein>
<feature type="region of interest" description="Disordered" evidence="6">
    <location>
        <begin position="1"/>
        <end position="21"/>
    </location>
</feature>
<name>A0ABQ3V5X5_9CHLR</name>
<dbReference type="Pfam" id="PF07282">
    <property type="entry name" value="Cas12f1-like_TNB"/>
    <property type="match status" value="1"/>
</dbReference>
<evidence type="ECO:0000256" key="5">
    <source>
        <dbReference type="ARBA" id="ARBA00023172"/>
    </source>
</evidence>
<keyword evidence="10" id="KW-1185">Reference proteome</keyword>
<dbReference type="PANTHER" id="PTHR30405">
    <property type="entry name" value="TRANSPOSASE"/>
    <property type="match status" value="1"/>
</dbReference>